<protein>
    <submittedName>
        <fullName evidence="2">META domain-containing protein</fullName>
    </submittedName>
</protein>
<organism evidence="2 3">
    <name type="scientific">Bacteroides uniformis</name>
    <dbReference type="NCBI Taxonomy" id="820"/>
    <lineage>
        <taxon>Bacteria</taxon>
        <taxon>Pseudomonadati</taxon>
        <taxon>Bacteroidota</taxon>
        <taxon>Bacteroidia</taxon>
        <taxon>Bacteroidales</taxon>
        <taxon>Bacteroidaceae</taxon>
        <taxon>Bacteroides</taxon>
    </lineage>
</organism>
<dbReference type="PANTHER" id="PTHR35535">
    <property type="entry name" value="HEAT SHOCK PROTEIN HSLJ"/>
    <property type="match status" value="1"/>
</dbReference>
<reference evidence="2" key="1">
    <citation type="submission" date="2022-01" db="EMBL/GenBank/DDBJ databases">
        <title>Novel bile acid biosynthetic pathways are enriched in the microbiome of centenarians.</title>
        <authorList>
            <person name="Sato Y."/>
            <person name="Atarashi K."/>
            <person name="Plichta R.D."/>
            <person name="Arai Y."/>
            <person name="Sasajima S."/>
            <person name="Kearney M.S."/>
            <person name="Suda W."/>
            <person name="Takeshita K."/>
            <person name="Sasaki T."/>
            <person name="Okamoto S."/>
            <person name="Skelly N.A."/>
            <person name="Okamura Y."/>
            <person name="Vlamakis H."/>
            <person name="Li Y."/>
            <person name="Tanoue T."/>
            <person name="Takei H."/>
            <person name="Nittono H."/>
            <person name="Narushima S."/>
            <person name="Irie J."/>
            <person name="Itoh H."/>
            <person name="Moriya K."/>
            <person name="Sugiura Y."/>
            <person name="Suematsu M."/>
            <person name="Moritoki N."/>
            <person name="Shibata S."/>
            <person name="Littman R.D."/>
            <person name="Fischbach A.M."/>
            <person name="Uwamino Y."/>
            <person name="Inoue T."/>
            <person name="Honda A."/>
            <person name="Hattori M."/>
            <person name="Murai T."/>
            <person name="Xavier J.R."/>
            <person name="Hirose N."/>
            <person name="Honda K."/>
        </authorList>
    </citation>
    <scope>NUCLEOTIDE SEQUENCE</scope>
    <source>
        <strain evidence="2">CE91-St12</strain>
    </source>
</reference>
<dbReference type="AlphaFoldDB" id="A0AA37NH42"/>
<evidence type="ECO:0000259" key="1">
    <source>
        <dbReference type="Pfam" id="PF03724"/>
    </source>
</evidence>
<evidence type="ECO:0000313" key="3">
    <source>
        <dbReference type="Proteomes" id="UP001055048"/>
    </source>
</evidence>
<dbReference type="RefSeq" id="WP_244074110.1">
    <property type="nucleotide sequence ID" value="NZ_BQNL01000001.1"/>
</dbReference>
<accession>A0AA37NH42</accession>
<name>A0AA37NH42_BACUN</name>
<dbReference type="InterPro" id="IPR005184">
    <property type="entry name" value="DUF306_Meta_HslJ"/>
</dbReference>
<feature type="domain" description="DUF306" evidence="1">
    <location>
        <begin position="11"/>
        <end position="116"/>
    </location>
</feature>
<evidence type="ECO:0000313" key="2">
    <source>
        <dbReference type="EMBL" id="GKH12502.1"/>
    </source>
</evidence>
<gene>
    <name evidence="2" type="ORF">CE91St12_07120</name>
</gene>
<comment type="caution">
    <text evidence="2">The sequence shown here is derived from an EMBL/GenBank/DDBJ whole genome shotgun (WGS) entry which is preliminary data.</text>
</comment>
<feature type="domain" description="DUF306" evidence="1">
    <location>
        <begin position="129"/>
        <end position="238"/>
    </location>
</feature>
<dbReference type="Pfam" id="PF03724">
    <property type="entry name" value="META"/>
    <property type="match status" value="2"/>
</dbReference>
<dbReference type="InterPro" id="IPR053147">
    <property type="entry name" value="Hsp_HslJ-like"/>
</dbReference>
<proteinExistence type="predicted"/>
<dbReference type="EMBL" id="BQNL01000001">
    <property type="protein sequence ID" value="GKH12502.1"/>
    <property type="molecule type" value="Genomic_DNA"/>
</dbReference>
<sequence length="241" mass="26204">MKNTLTLSDIEGEWNIVEINGGSLQIPNGEQQPFIGFDTRSGKIYGNSGCNRIMASMDLQAKPGTIEFGRIGSTMMACPNMETERQVLAALSEVISYRKTSNGKISLCNSSNRPVAILKKRFYSMTVAELQGEWNVVSVFNSPIPETAKKAPFLIFDTKGNKISGNAGCNRLTGKLNINGENRLSISIPPVAMTKMACPDMETENNILSALSSVKTFGRLDGKRIALYTSGGVEVLVLQKK</sequence>
<dbReference type="PANTHER" id="PTHR35535:SF1">
    <property type="entry name" value="HEAT SHOCK PROTEIN HSLJ"/>
    <property type="match status" value="1"/>
</dbReference>
<dbReference type="InterPro" id="IPR038670">
    <property type="entry name" value="HslJ-like_sf"/>
</dbReference>
<dbReference type="Gene3D" id="2.40.128.270">
    <property type="match status" value="2"/>
</dbReference>
<dbReference type="Proteomes" id="UP001055048">
    <property type="component" value="Unassembled WGS sequence"/>
</dbReference>